<reference evidence="2 3" key="1">
    <citation type="submission" date="2019-08" db="EMBL/GenBank/DDBJ databases">
        <title>In-depth cultivation of the pig gut microbiome towards novel bacterial diversity and tailored functional studies.</title>
        <authorList>
            <person name="Wylensek D."/>
            <person name="Hitch T.C.A."/>
            <person name="Clavel T."/>
        </authorList>
    </citation>
    <scope>NUCLEOTIDE SEQUENCE [LARGE SCALE GENOMIC DNA]</scope>
    <source>
        <strain evidence="2 3">BBE-744-WT-12</strain>
    </source>
</reference>
<evidence type="ECO:0000313" key="2">
    <source>
        <dbReference type="EMBL" id="MST98624.1"/>
    </source>
</evidence>
<dbReference type="Proteomes" id="UP000435649">
    <property type="component" value="Unassembled WGS sequence"/>
</dbReference>
<feature type="region of interest" description="Disordered" evidence="1">
    <location>
        <begin position="68"/>
        <end position="97"/>
    </location>
</feature>
<dbReference type="RefSeq" id="WP_106055493.1">
    <property type="nucleotide sequence ID" value="NZ_CALXOB010000028.1"/>
</dbReference>
<keyword evidence="3" id="KW-1185">Reference proteome</keyword>
<comment type="caution">
    <text evidence="2">The sequence shown here is derived from an EMBL/GenBank/DDBJ whole genome shotgun (WGS) entry which is preliminary data.</text>
</comment>
<proteinExistence type="predicted"/>
<evidence type="ECO:0000313" key="3">
    <source>
        <dbReference type="Proteomes" id="UP000435649"/>
    </source>
</evidence>
<sequence>MATICPYCNIEVSESAIEAEDGCCPECGSVISASSSFLGEDPSEFDDGINDDELFEDFDEEEDDIFERGEFDDEVFDDEDLDEEFDEEFDDEEEEEF</sequence>
<accession>A0A844G6N9</accession>
<organism evidence="2 3">
    <name type="scientific">Victivallis lenta</name>
    <dbReference type="NCBI Taxonomy" id="2606640"/>
    <lineage>
        <taxon>Bacteria</taxon>
        <taxon>Pseudomonadati</taxon>
        <taxon>Lentisphaerota</taxon>
        <taxon>Lentisphaeria</taxon>
        <taxon>Victivallales</taxon>
        <taxon>Victivallaceae</taxon>
        <taxon>Victivallis</taxon>
    </lineage>
</organism>
<name>A0A844G6N9_9BACT</name>
<protein>
    <submittedName>
        <fullName evidence="2">Uncharacterized protein</fullName>
    </submittedName>
</protein>
<gene>
    <name evidence="2" type="ORF">FYJ85_16415</name>
</gene>
<evidence type="ECO:0000256" key="1">
    <source>
        <dbReference type="SAM" id="MobiDB-lite"/>
    </source>
</evidence>
<dbReference type="EMBL" id="VUNS01000021">
    <property type="protein sequence ID" value="MST98624.1"/>
    <property type="molecule type" value="Genomic_DNA"/>
</dbReference>
<dbReference type="AlphaFoldDB" id="A0A844G6N9"/>